<feature type="transmembrane region" description="Helical" evidence="1">
    <location>
        <begin position="7"/>
        <end position="29"/>
    </location>
</feature>
<dbReference type="KEGG" id="dbk:DGMP_35550"/>
<dbReference type="CDD" id="cd05828">
    <property type="entry name" value="Sortase_D_1"/>
    <property type="match status" value="1"/>
</dbReference>
<name>A0A8D5FJP1_9BACT</name>
<dbReference type="PROSITE" id="PS51257">
    <property type="entry name" value="PROKAR_LIPOPROTEIN"/>
    <property type="match status" value="1"/>
</dbReference>
<keyword evidence="3" id="KW-1185">Reference proteome</keyword>
<reference evidence="2" key="1">
    <citation type="submission" date="2020-09" db="EMBL/GenBank/DDBJ databases">
        <title>Desulfogranum mesoprofundum gen. nov., sp. nov., a novel mesophilic, sulfate-reducing chemolithoautotroph isolated from a deep-sea hydrothermal vent chimney in the Suiyo Seamount.</title>
        <authorList>
            <person name="Hashimoto Y."/>
            <person name="Nakagawa S."/>
        </authorList>
    </citation>
    <scope>NUCLEOTIDE SEQUENCE</scope>
    <source>
        <strain evidence="2">KT2</strain>
    </source>
</reference>
<dbReference type="NCBIfam" id="TIGR03784">
    <property type="entry name" value="marine_sortase"/>
    <property type="match status" value="1"/>
</dbReference>
<sequence>MKKRFLVLYIVSLGCCVAGLLLLSLGGWIRIKAVVAGYLLSRSWEMSLESGRPVKPWPWADTWPVGRLRTADGKIDLVILEGDSGEVLAFGPGHVSGSDRVAGSGHCVLAGHRDTSFSFLQHLKKNDVLLLRGLNGPVKYYSVQSFLVKRSNELYFDSEADNRLTLITCYPFSAVVPGGNLRYLVFAEGIPSGAVL</sequence>
<dbReference type="AlphaFoldDB" id="A0A8D5FJP1"/>
<evidence type="ECO:0000256" key="1">
    <source>
        <dbReference type="SAM" id="Phobius"/>
    </source>
</evidence>
<dbReference type="Proteomes" id="UP000826725">
    <property type="component" value="Chromosome"/>
</dbReference>
<dbReference type="InterPro" id="IPR005754">
    <property type="entry name" value="Sortase"/>
</dbReference>
<proteinExistence type="predicted"/>
<dbReference type="EMBL" id="AP024086">
    <property type="protein sequence ID" value="BCL62862.1"/>
    <property type="molecule type" value="Genomic_DNA"/>
</dbReference>
<dbReference type="InterPro" id="IPR041999">
    <property type="entry name" value="Sortase_D_1"/>
</dbReference>
<dbReference type="InterPro" id="IPR022445">
    <property type="entry name" value="Sortase_proteobact_type"/>
</dbReference>
<organism evidence="2 3">
    <name type="scientific">Desulfomarina profundi</name>
    <dbReference type="NCBI Taxonomy" id="2772557"/>
    <lineage>
        <taxon>Bacteria</taxon>
        <taxon>Pseudomonadati</taxon>
        <taxon>Thermodesulfobacteriota</taxon>
        <taxon>Desulfobulbia</taxon>
        <taxon>Desulfobulbales</taxon>
        <taxon>Desulfobulbaceae</taxon>
        <taxon>Desulfomarina</taxon>
    </lineage>
</organism>
<evidence type="ECO:0000313" key="3">
    <source>
        <dbReference type="Proteomes" id="UP000826725"/>
    </source>
</evidence>
<accession>A0A8D5FJP1</accession>
<evidence type="ECO:0000313" key="2">
    <source>
        <dbReference type="EMBL" id="BCL62862.1"/>
    </source>
</evidence>
<keyword evidence="1" id="KW-1133">Transmembrane helix</keyword>
<keyword evidence="1" id="KW-0812">Transmembrane</keyword>
<dbReference type="NCBIfam" id="TIGR01076">
    <property type="entry name" value="sortase_fam"/>
    <property type="match status" value="1"/>
</dbReference>
<keyword evidence="1" id="KW-0472">Membrane</keyword>
<dbReference type="RefSeq" id="WP_228855170.1">
    <property type="nucleotide sequence ID" value="NZ_AP024086.1"/>
</dbReference>
<protein>
    <submittedName>
        <fullName evidence="2">Class GN sortase</fullName>
    </submittedName>
</protein>
<gene>
    <name evidence="2" type="ORF">DGMP_35550</name>
</gene>
<dbReference type="Pfam" id="PF04203">
    <property type="entry name" value="Sortase"/>
    <property type="match status" value="1"/>
</dbReference>